<dbReference type="InterPro" id="IPR011051">
    <property type="entry name" value="RmlC_Cupin_sf"/>
</dbReference>
<dbReference type="EMBL" id="SGWY01000001">
    <property type="protein sequence ID" value="RZS68347.1"/>
    <property type="molecule type" value="Genomic_DNA"/>
</dbReference>
<gene>
    <name evidence="1" type="ORF">EV187_0776</name>
</gene>
<dbReference type="SUPFAM" id="SSF51182">
    <property type="entry name" value="RmlC-like cupins"/>
    <property type="match status" value="1"/>
</dbReference>
<accession>A0A4Q7MKD7</accession>
<keyword evidence="1" id="KW-0413">Isomerase</keyword>
<dbReference type="Proteomes" id="UP000293289">
    <property type="component" value="Unassembled WGS sequence"/>
</dbReference>
<reference evidence="1 2" key="1">
    <citation type="submission" date="2019-02" db="EMBL/GenBank/DDBJ databases">
        <title>Genomic Encyclopedia of Type Strains, Phase IV (KMG-IV): sequencing the most valuable type-strain genomes for metagenomic binning, comparative biology and taxonomic classification.</title>
        <authorList>
            <person name="Goeker M."/>
        </authorList>
    </citation>
    <scope>NUCLEOTIDE SEQUENCE [LARGE SCALE GENOMIC DNA]</scope>
    <source>
        <strain evidence="1 2">DSM 43045</strain>
    </source>
</reference>
<sequence>MSELLTVVRSEERDDVAPDGSDVRILARVDAGGTAEFSLAPDCISRAVRHRTIEEVWFVIEGRGSIWRKRGDLEEVTDLAPGTSVTIPVGTSFQFRSTPGVALRILGATMPPWPGDGESIPVTGPWTPTV</sequence>
<comment type="caution">
    <text evidence="1">The sequence shown here is derived from an EMBL/GenBank/DDBJ whole genome shotgun (WGS) entry which is preliminary data.</text>
</comment>
<dbReference type="GO" id="GO:0016853">
    <property type="term" value="F:isomerase activity"/>
    <property type="evidence" value="ECO:0007669"/>
    <property type="project" value="UniProtKB-KW"/>
</dbReference>
<dbReference type="AlphaFoldDB" id="A0A4Q7MKD7"/>
<evidence type="ECO:0000313" key="2">
    <source>
        <dbReference type="Proteomes" id="UP000293289"/>
    </source>
</evidence>
<organism evidence="1 2">
    <name type="scientific">Agromyces ramosus</name>
    <dbReference type="NCBI Taxonomy" id="33879"/>
    <lineage>
        <taxon>Bacteria</taxon>
        <taxon>Bacillati</taxon>
        <taxon>Actinomycetota</taxon>
        <taxon>Actinomycetes</taxon>
        <taxon>Micrococcales</taxon>
        <taxon>Microbacteriaceae</taxon>
        <taxon>Agromyces</taxon>
    </lineage>
</organism>
<name>A0A4Q7MKD7_9MICO</name>
<dbReference type="Gene3D" id="2.60.120.10">
    <property type="entry name" value="Jelly Rolls"/>
    <property type="match status" value="1"/>
</dbReference>
<proteinExistence type="predicted"/>
<keyword evidence="2" id="KW-1185">Reference proteome</keyword>
<evidence type="ECO:0000313" key="1">
    <source>
        <dbReference type="EMBL" id="RZS68347.1"/>
    </source>
</evidence>
<dbReference type="OrthoDB" id="5639206at2"/>
<dbReference type="InterPro" id="IPR014710">
    <property type="entry name" value="RmlC-like_jellyroll"/>
</dbReference>
<protein>
    <submittedName>
        <fullName evidence="1">Mannose-6-phosphate isomerase-like protein (Cupin superfamily)</fullName>
    </submittedName>
</protein>